<evidence type="ECO:0000256" key="1">
    <source>
        <dbReference type="ARBA" id="ARBA00023157"/>
    </source>
</evidence>
<dbReference type="PROSITE" id="PS51323">
    <property type="entry name" value="IGFBP_N_2"/>
    <property type="match status" value="1"/>
</dbReference>
<keyword evidence="1" id="KW-1015">Disulfide bond</keyword>
<dbReference type="Proteomes" id="UP000275408">
    <property type="component" value="Unassembled WGS sequence"/>
</dbReference>
<feature type="chain" id="PRO_5018098638" description="VWFC domain-containing protein" evidence="2">
    <location>
        <begin position="22"/>
        <end position="384"/>
    </location>
</feature>
<dbReference type="InterPro" id="IPR052624">
    <property type="entry name" value="CRIM1"/>
</dbReference>
<dbReference type="PROSITE" id="PS51257">
    <property type="entry name" value="PROKAR_LIPOPROTEIN"/>
    <property type="match status" value="1"/>
</dbReference>
<evidence type="ECO:0000313" key="6">
    <source>
        <dbReference type="Proteomes" id="UP000275408"/>
    </source>
</evidence>
<proteinExistence type="predicted"/>
<evidence type="ECO:0008006" key="7">
    <source>
        <dbReference type="Google" id="ProtNLM"/>
    </source>
</evidence>
<dbReference type="PROSITE" id="PS50184">
    <property type="entry name" value="VWFC_2"/>
    <property type="match status" value="2"/>
</dbReference>
<dbReference type="SUPFAM" id="SSF57603">
    <property type="entry name" value="FnI-like domain"/>
    <property type="match status" value="2"/>
</dbReference>
<organism evidence="5 6">
    <name type="scientific">Pocillopora damicornis</name>
    <name type="common">Cauliflower coral</name>
    <name type="synonym">Millepora damicornis</name>
    <dbReference type="NCBI Taxonomy" id="46731"/>
    <lineage>
        <taxon>Eukaryota</taxon>
        <taxon>Metazoa</taxon>
        <taxon>Cnidaria</taxon>
        <taxon>Anthozoa</taxon>
        <taxon>Hexacorallia</taxon>
        <taxon>Scleractinia</taxon>
        <taxon>Astrocoeniina</taxon>
        <taxon>Pocilloporidae</taxon>
        <taxon>Pocillopora</taxon>
    </lineage>
</organism>
<keyword evidence="2" id="KW-0732">Signal</keyword>
<dbReference type="AlphaFoldDB" id="A0A3M6TQ94"/>
<sequence>MEKLYSFASALLVVFLSCTTAQSPLPVLSDCSPCWCDSAGNCPDPREVCPEILNCNTGVVKDKCGCCYVCLKSIGEMCKREPHQKDEERCDRGLQCLPGEDTWKCEDFKPENLKISRCEKMGKDRCYDLVTRKSYRTGEIWIRGDFTCTACECESSGQLYCWSIKCNVPRCKDPVRVEGRCCEFCLDSDAKKVCHFNGKTFFQSEIIVLQDRKTICQCQKSRGWVCEEGIKRSMQPLNESPQCDDPLSRRVFKKGEMWRLSECAHCVCGESNTSSCSVVRCPTPRCNDPFKIKGICCPACPQDYQEVCHFEGKKYFRGELIYMRKLPVAVLILEVFVYEDDKRTLSHETRLGLRNSAIAFQRPWKGSFQLYDPFQMKGLRQAMP</sequence>
<reference evidence="5 6" key="1">
    <citation type="journal article" date="2018" name="Sci. Rep.">
        <title>Comparative analysis of the Pocillopora damicornis genome highlights role of immune system in coral evolution.</title>
        <authorList>
            <person name="Cunning R."/>
            <person name="Bay R.A."/>
            <person name="Gillette P."/>
            <person name="Baker A.C."/>
            <person name="Traylor-Knowles N."/>
        </authorList>
    </citation>
    <scope>NUCLEOTIDE SEQUENCE [LARGE SCALE GENOMIC DNA]</scope>
    <source>
        <strain evidence="5">RSMAS</strain>
        <tissue evidence="5">Whole animal</tissue>
    </source>
</reference>
<accession>A0A3M6TQ94</accession>
<dbReference type="Pfam" id="PF23334">
    <property type="entry name" value="VWC2L_2nd"/>
    <property type="match status" value="2"/>
</dbReference>
<feature type="domain" description="IGFBP N-terminal" evidence="4">
    <location>
        <begin position="27"/>
        <end position="108"/>
    </location>
</feature>
<evidence type="ECO:0000259" key="4">
    <source>
        <dbReference type="PROSITE" id="PS51323"/>
    </source>
</evidence>
<dbReference type="Gene3D" id="4.10.40.20">
    <property type="match status" value="1"/>
</dbReference>
<dbReference type="PROSITE" id="PS01208">
    <property type="entry name" value="VWFC_1"/>
    <property type="match status" value="1"/>
</dbReference>
<dbReference type="SMART" id="SM00214">
    <property type="entry name" value="VWC"/>
    <property type="match status" value="2"/>
</dbReference>
<dbReference type="PANTHER" id="PTHR46439">
    <property type="entry name" value="CYSTEINE-RICH MOTOR NEURON 1 PROTEIN"/>
    <property type="match status" value="1"/>
</dbReference>
<dbReference type="SMART" id="SM00121">
    <property type="entry name" value="IB"/>
    <property type="match status" value="1"/>
</dbReference>
<evidence type="ECO:0000313" key="5">
    <source>
        <dbReference type="EMBL" id="RMX43583.1"/>
    </source>
</evidence>
<dbReference type="InterPro" id="IPR000867">
    <property type="entry name" value="IGFBP-like"/>
</dbReference>
<protein>
    <recommendedName>
        <fullName evidence="7">VWFC domain-containing protein</fullName>
    </recommendedName>
</protein>
<dbReference type="InterPro" id="IPR001007">
    <property type="entry name" value="VWF_dom"/>
</dbReference>
<dbReference type="OrthoDB" id="5959272at2759"/>
<dbReference type="EMBL" id="RCHS01003183">
    <property type="protein sequence ID" value="RMX43583.1"/>
    <property type="molecule type" value="Genomic_DNA"/>
</dbReference>
<keyword evidence="6" id="KW-1185">Reference proteome</keyword>
<dbReference type="InterPro" id="IPR009030">
    <property type="entry name" value="Growth_fac_rcpt_cys_sf"/>
</dbReference>
<feature type="domain" description="VWFC" evidence="3">
    <location>
        <begin position="241"/>
        <end position="301"/>
    </location>
</feature>
<comment type="caution">
    <text evidence="5">The sequence shown here is derived from an EMBL/GenBank/DDBJ whole genome shotgun (WGS) entry which is preliminary data.</text>
</comment>
<feature type="domain" description="VWFC" evidence="3">
    <location>
        <begin position="124"/>
        <end position="186"/>
    </location>
</feature>
<dbReference type="GO" id="GO:0005576">
    <property type="term" value="C:extracellular region"/>
    <property type="evidence" value="ECO:0007669"/>
    <property type="project" value="InterPro"/>
</dbReference>
<feature type="signal peptide" evidence="2">
    <location>
        <begin position="1"/>
        <end position="21"/>
    </location>
</feature>
<gene>
    <name evidence="5" type="ORF">pdam_00010843</name>
</gene>
<dbReference type="STRING" id="46731.A0A3M6TQ94"/>
<dbReference type="SUPFAM" id="SSF57184">
    <property type="entry name" value="Growth factor receptor domain"/>
    <property type="match status" value="1"/>
</dbReference>
<evidence type="ECO:0000259" key="3">
    <source>
        <dbReference type="PROSITE" id="PS50184"/>
    </source>
</evidence>
<evidence type="ECO:0000256" key="2">
    <source>
        <dbReference type="SAM" id="SignalP"/>
    </source>
</evidence>
<name>A0A3M6TQ94_POCDA</name>